<evidence type="ECO:0000256" key="7">
    <source>
        <dbReference type="ARBA" id="ARBA00033409"/>
    </source>
</evidence>
<evidence type="ECO:0000256" key="3">
    <source>
        <dbReference type="ARBA" id="ARBA00021310"/>
    </source>
</evidence>
<dbReference type="InterPro" id="IPR042242">
    <property type="entry name" value="RecO_C"/>
</dbReference>
<proteinExistence type="inferred from homology"/>
<dbReference type="PANTHER" id="PTHR33991">
    <property type="entry name" value="DNA REPAIR PROTEIN RECO"/>
    <property type="match status" value="1"/>
</dbReference>
<dbReference type="Gene3D" id="1.20.1440.120">
    <property type="entry name" value="Recombination protein O, C-terminal domain"/>
    <property type="match status" value="1"/>
</dbReference>
<keyword evidence="11" id="KW-1185">Reference proteome</keyword>
<dbReference type="Pfam" id="PF11967">
    <property type="entry name" value="RecO_N"/>
    <property type="match status" value="1"/>
</dbReference>
<sequence length="254" mass="28965">MQQAFVLQRWDYQESSLLLELFTQQQGRIRVIAKGAKRPKNPWRALLQPFQLLEVELRGRHDLKTLSNAEAAAKPLSLRGERLFSAFYLTELLQRLLPMQAAAEELFVEYQQALQLLQSSADNNSQYELVLRRFEWQLLSLSGLAFDWQTDINSGANLSGDGYYLFVPGQGFCQANVDVHNVDVHSDLSTQHFLATDIQAIAVFNINTPARLQVFKRLMRLALSPYLGSQPLRSRALFRQRKPHSQTGTETGES</sequence>
<dbReference type="PATRIC" id="fig|740709.3.peg.868"/>
<dbReference type="SUPFAM" id="SSF50249">
    <property type="entry name" value="Nucleic acid-binding proteins"/>
    <property type="match status" value="1"/>
</dbReference>
<dbReference type="Gene3D" id="2.40.50.140">
    <property type="entry name" value="Nucleic acid-binding proteins"/>
    <property type="match status" value="1"/>
</dbReference>
<dbReference type="InterPro" id="IPR003717">
    <property type="entry name" value="RecO"/>
</dbReference>
<dbReference type="STRING" id="740709.A10D4_04295"/>
<accession>K2KAF9</accession>
<dbReference type="HAMAP" id="MF_00201">
    <property type="entry name" value="RecO"/>
    <property type="match status" value="1"/>
</dbReference>
<dbReference type="InterPro" id="IPR037278">
    <property type="entry name" value="ARFGAP/RecO"/>
</dbReference>
<comment type="caution">
    <text evidence="10">The sequence shown here is derived from an EMBL/GenBank/DDBJ whole genome shotgun (WGS) entry which is preliminary data.</text>
</comment>
<dbReference type="OrthoDB" id="9804792at2"/>
<dbReference type="RefSeq" id="WP_008487960.1">
    <property type="nucleotide sequence ID" value="NZ_AMRG01000004.1"/>
</dbReference>
<dbReference type="GO" id="GO:0006302">
    <property type="term" value="P:double-strand break repair"/>
    <property type="evidence" value="ECO:0007669"/>
    <property type="project" value="TreeGrafter"/>
</dbReference>
<comment type="similarity">
    <text evidence="2 8">Belongs to the RecO family.</text>
</comment>
<dbReference type="AlphaFoldDB" id="K2KAF9"/>
<evidence type="ECO:0000259" key="9">
    <source>
        <dbReference type="Pfam" id="PF11967"/>
    </source>
</evidence>
<dbReference type="Proteomes" id="UP000014115">
    <property type="component" value="Unassembled WGS sequence"/>
</dbReference>
<dbReference type="eggNOG" id="COG1381">
    <property type="taxonomic scope" value="Bacteria"/>
</dbReference>
<dbReference type="SUPFAM" id="SSF57863">
    <property type="entry name" value="ArfGap/RecO-like zinc finger"/>
    <property type="match status" value="1"/>
</dbReference>
<reference evidence="10 11" key="1">
    <citation type="journal article" date="2012" name="J. Bacteriol.">
        <title>Genome Sequence of Idiomarina xiamenensis Type Strain 10-D-4.</title>
        <authorList>
            <person name="Lai Q."/>
            <person name="Wang L."/>
            <person name="Wang W."/>
            <person name="Shao Z."/>
        </authorList>
    </citation>
    <scope>NUCLEOTIDE SEQUENCE [LARGE SCALE GENOMIC DNA]</scope>
    <source>
        <strain evidence="10 11">10-D-4</strain>
    </source>
</reference>
<evidence type="ECO:0000256" key="1">
    <source>
        <dbReference type="ARBA" id="ARBA00003065"/>
    </source>
</evidence>
<protein>
    <recommendedName>
        <fullName evidence="3 8">DNA repair protein RecO</fullName>
    </recommendedName>
    <alternativeName>
        <fullName evidence="7 8">Recombination protein O</fullName>
    </alternativeName>
</protein>
<evidence type="ECO:0000256" key="2">
    <source>
        <dbReference type="ARBA" id="ARBA00007452"/>
    </source>
</evidence>
<evidence type="ECO:0000256" key="5">
    <source>
        <dbReference type="ARBA" id="ARBA00023172"/>
    </source>
</evidence>
<evidence type="ECO:0000256" key="8">
    <source>
        <dbReference type="HAMAP-Rule" id="MF_00201"/>
    </source>
</evidence>
<evidence type="ECO:0000313" key="11">
    <source>
        <dbReference type="Proteomes" id="UP000014115"/>
    </source>
</evidence>
<dbReference type="GO" id="GO:0006310">
    <property type="term" value="P:DNA recombination"/>
    <property type="evidence" value="ECO:0007669"/>
    <property type="project" value="UniProtKB-UniRule"/>
</dbReference>
<dbReference type="InterPro" id="IPR022572">
    <property type="entry name" value="DNA_rep/recomb_RecO_N"/>
</dbReference>
<keyword evidence="5 8" id="KW-0233">DNA recombination</keyword>
<evidence type="ECO:0000313" key="10">
    <source>
        <dbReference type="EMBL" id="EKE84803.1"/>
    </source>
</evidence>
<keyword evidence="4 8" id="KW-0227">DNA damage</keyword>
<evidence type="ECO:0000256" key="4">
    <source>
        <dbReference type="ARBA" id="ARBA00022763"/>
    </source>
</evidence>
<comment type="function">
    <text evidence="1 8">Involved in DNA repair and RecF pathway recombination.</text>
</comment>
<name>K2KAF9_9GAMM</name>
<dbReference type="Pfam" id="PF02565">
    <property type="entry name" value="RecO_C"/>
    <property type="match status" value="1"/>
</dbReference>
<evidence type="ECO:0000256" key="6">
    <source>
        <dbReference type="ARBA" id="ARBA00023204"/>
    </source>
</evidence>
<feature type="domain" description="DNA replication/recombination mediator RecO N-terminal" evidence="9">
    <location>
        <begin position="2"/>
        <end position="72"/>
    </location>
</feature>
<gene>
    <name evidence="8" type="primary">recO</name>
    <name evidence="10" type="ORF">A10D4_04295</name>
</gene>
<keyword evidence="6 8" id="KW-0234">DNA repair</keyword>
<dbReference type="NCBIfam" id="TIGR00613">
    <property type="entry name" value="reco"/>
    <property type="match status" value="1"/>
</dbReference>
<dbReference type="EMBL" id="AMRG01000004">
    <property type="protein sequence ID" value="EKE84803.1"/>
    <property type="molecule type" value="Genomic_DNA"/>
</dbReference>
<organism evidence="10 11">
    <name type="scientific">Idiomarina xiamenensis 10-D-4</name>
    <dbReference type="NCBI Taxonomy" id="740709"/>
    <lineage>
        <taxon>Bacteria</taxon>
        <taxon>Pseudomonadati</taxon>
        <taxon>Pseudomonadota</taxon>
        <taxon>Gammaproteobacteria</taxon>
        <taxon>Alteromonadales</taxon>
        <taxon>Idiomarinaceae</taxon>
        <taxon>Idiomarina</taxon>
    </lineage>
</organism>
<dbReference type="PANTHER" id="PTHR33991:SF1">
    <property type="entry name" value="DNA REPAIR PROTEIN RECO"/>
    <property type="match status" value="1"/>
</dbReference>
<dbReference type="GO" id="GO:0043590">
    <property type="term" value="C:bacterial nucleoid"/>
    <property type="evidence" value="ECO:0007669"/>
    <property type="project" value="TreeGrafter"/>
</dbReference>
<dbReference type="InterPro" id="IPR012340">
    <property type="entry name" value="NA-bd_OB-fold"/>
</dbReference>